<dbReference type="RefSeq" id="WP_072788479.1">
    <property type="nucleotide sequence ID" value="NZ_FQUL01000004.1"/>
</dbReference>
<gene>
    <name evidence="5" type="ORF">SAMN02745225_00532</name>
</gene>
<accession>A0A1M4T7R4</accession>
<dbReference type="InterPro" id="IPR027417">
    <property type="entry name" value="P-loop_NTPase"/>
</dbReference>
<dbReference type="Pfam" id="PF17764">
    <property type="entry name" value="PriA_3primeBD"/>
    <property type="match status" value="1"/>
</dbReference>
<keyword evidence="1" id="KW-0547">Nucleotide-binding</keyword>
<dbReference type="PANTHER" id="PTHR30580:SF0">
    <property type="entry name" value="PRIMOSOMAL PROTEIN N"/>
    <property type="match status" value="1"/>
</dbReference>
<sequence length="628" mass="69849">MNVDVVAKTGPKTKILTYRWPEHLGEPLIGQRVRVPLRSKLQEAWIVGVSSTEVSFVLREVKKVIGSGPPPNVVDLCLALSWIYKVSAGYFLQMASPDRVGKHSRRSLGDEPRTLRYLPGSGSDPLELIGDFSAPKTYWVPPNHTLLEVIRERVRSHLVRGPCLVLLPNRERVEEASKSLIDIDAPVHLLESDWHLIAGHRGSQVVLGTRSAVLAPLVSLSAVVVVDPLDRSMREQRSPFYETYDLALIRSALEGAEMETVTTLPPLVSLAHSKVLRPPMREMIKASARVMLWDMTESKSYLDVVSRALQITQKTKAQGSLEVDASLVVVYNKKGFILKIRCKSCKTVQTCEVCKSPLLGVTGGISSSMHKEDWLRLEKERATLKGQRCPSCKVTYPPICGVCHSLDLATYSKGTEKIARELSLALGRGTKIEELTSVSIPGSEDDQIDDGRKSIDVLVGTEATLLRSIKAEAVVFLDFDQFINPLEDGETYVLYLLTRALDMVSMAGGSVHLQGRYLETPLVQLARKGHVEEFVREIFNERKTFGLPPFSVVAKVDHRSGMELESWVEKSSSELPYKEIVFGEDDKGDILVSARTKVDLLRVLGLYEEESSTRLRRLELSPRGTGFL</sequence>
<reference evidence="6" key="1">
    <citation type="submission" date="2016-11" db="EMBL/GenBank/DDBJ databases">
        <authorList>
            <person name="Varghese N."/>
            <person name="Submissions S."/>
        </authorList>
    </citation>
    <scope>NUCLEOTIDE SEQUENCE [LARGE SCALE GENOMIC DNA]</scope>
    <source>
        <strain evidence="6">DSM 19514</strain>
    </source>
</reference>
<dbReference type="InterPro" id="IPR041222">
    <property type="entry name" value="PriA_3primeBD"/>
</dbReference>
<dbReference type="Proteomes" id="UP000184295">
    <property type="component" value="Unassembled WGS sequence"/>
</dbReference>
<dbReference type="GO" id="GO:0005524">
    <property type="term" value="F:ATP binding"/>
    <property type="evidence" value="ECO:0007669"/>
    <property type="project" value="UniProtKB-KW"/>
</dbReference>
<dbReference type="Gene3D" id="3.40.1440.60">
    <property type="entry name" value="PriA, 3(prime) DNA-binding domain"/>
    <property type="match status" value="1"/>
</dbReference>
<evidence type="ECO:0000256" key="1">
    <source>
        <dbReference type="ARBA" id="ARBA00022741"/>
    </source>
</evidence>
<dbReference type="GO" id="GO:0006302">
    <property type="term" value="P:double-strand break repair"/>
    <property type="evidence" value="ECO:0007669"/>
    <property type="project" value="TreeGrafter"/>
</dbReference>
<dbReference type="Gene3D" id="3.40.50.300">
    <property type="entry name" value="P-loop containing nucleotide triphosphate hydrolases"/>
    <property type="match status" value="1"/>
</dbReference>
<protein>
    <submittedName>
        <fullName evidence="5">Replication restart DNA helicase PriA</fullName>
    </submittedName>
</protein>
<evidence type="ECO:0000256" key="2">
    <source>
        <dbReference type="ARBA" id="ARBA00022840"/>
    </source>
</evidence>
<dbReference type="PANTHER" id="PTHR30580">
    <property type="entry name" value="PRIMOSOMAL PROTEIN N"/>
    <property type="match status" value="1"/>
</dbReference>
<dbReference type="InterPro" id="IPR042115">
    <property type="entry name" value="PriA_3primeBD_sf"/>
</dbReference>
<dbReference type="STRING" id="1121881.SAMN02745225_00532"/>
<dbReference type="EMBL" id="FQUL01000004">
    <property type="protein sequence ID" value="SHE40307.1"/>
    <property type="molecule type" value="Genomic_DNA"/>
</dbReference>
<dbReference type="GO" id="GO:0043138">
    <property type="term" value="F:3'-5' DNA helicase activity"/>
    <property type="evidence" value="ECO:0007669"/>
    <property type="project" value="TreeGrafter"/>
</dbReference>
<keyword evidence="6" id="KW-1185">Reference proteome</keyword>
<dbReference type="OrthoDB" id="3177118at2"/>
<keyword evidence="3" id="KW-0238">DNA-binding</keyword>
<dbReference type="GO" id="GO:0006310">
    <property type="term" value="P:DNA recombination"/>
    <property type="evidence" value="ECO:0007669"/>
    <property type="project" value="TreeGrafter"/>
</dbReference>
<organism evidence="5 6">
    <name type="scientific">Ferrithrix thermotolerans DSM 19514</name>
    <dbReference type="NCBI Taxonomy" id="1121881"/>
    <lineage>
        <taxon>Bacteria</taxon>
        <taxon>Bacillati</taxon>
        <taxon>Actinomycetota</taxon>
        <taxon>Acidimicrobiia</taxon>
        <taxon>Acidimicrobiales</taxon>
        <taxon>Acidimicrobiaceae</taxon>
        <taxon>Ferrithrix</taxon>
    </lineage>
</organism>
<keyword evidence="2" id="KW-0067">ATP-binding</keyword>
<name>A0A1M4T7R4_9ACTN</name>
<keyword evidence="5" id="KW-0347">Helicase</keyword>
<evidence type="ECO:0000313" key="6">
    <source>
        <dbReference type="Proteomes" id="UP000184295"/>
    </source>
</evidence>
<proteinExistence type="predicted"/>
<evidence type="ECO:0000256" key="3">
    <source>
        <dbReference type="ARBA" id="ARBA00023125"/>
    </source>
</evidence>
<keyword evidence="5" id="KW-0378">Hydrolase</keyword>
<evidence type="ECO:0000259" key="4">
    <source>
        <dbReference type="Pfam" id="PF17764"/>
    </source>
</evidence>
<dbReference type="GO" id="GO:0006270">
    <property type="term" value="P:DNA replication initiation"/>
    <property type="evidence" value="ECO:0007669"/>
    <property type="project" value="TreeGrafter"/>
</dbReference>
<dbReference type="GO" id="GO:0003677">
    <property type="term" value="F:DNA binding"/>
    <property type="evidence" value="ECO:0007669"/>
    <property type="project" value="UniProtKB-KW"/>
</dbReference>
<feature type="domain" description="Primosomal protein N' 3' DNA-binding" evidence="4">
    <location>
        <begin position="11"/>
        <end position="97"/>
    </location>
</feature>
<dbReference type="AlphaFoldDB" id="A0A1M4T7R4"/>
<evidence type="ECO:0000313" key="5">
    <source>
        <dbReference type="EMBL" id="SHE40307.1"/>
    </source>
</evidence>